<evidence type="ECO:0000256" key="3">
    <source>
        <dbReference type="ARBA" id="ARBA00022692"/>
    </source>
</evidence>
<dbReference type="RefSeq" id="WP_006546675.1">
    <property type="nucleotide sequence ID" value="NZ_DS999543.1"/>
</dbReference>
<keyword evidence="3 6" id="KW-0812">Transmembrane</keyword>
<keyword evidence="9" id="KW-1185">Reference proteome</keyword>
<dbReference type="Pfam" id="PF07690">
    <property type="entry name" value="MFS_1"/>
    <property type="match status" value="1"/>
</dbReference>
<dbReference type="Proteomes" id="UP000010301">
    <property type="component" value="Unassembled WGS sequence"/>
</dbReference>
<dbReference type="AlphaFoldDB" id="C0W025"/>
<evidence type="ECO:0000256" key="2">
    <source>
        <dbReference type="ARBA" id="ARBA00022475"/>
    </source>
</evidence>
<organism evidence="8 9">
    <name type="scientific">Gleimia coleocanis DSM 15436</name>
    <dbReference type="NCBI Taxonomy" id="525245"/>
    <lineage>
        <taxon>Bacteria</taxon>
        <taxon>Bacillati</taxon>
        <taxon>Actinomycetota</taxon>
        <taxon>Actinomycetes</taxon>
        <taxon>Actinomycetales</taxon>
        <taxon>Actinomycetaceae</taxon>
        <taxon>Gleimia</taxon>
    </lineage>
</organism>
<evidence type="ECO:0000256" key="4">
    <source>
        <dbReference type="ARBA" id="ARBA00022989"/>
    </source>
</evidence>
<feature type="transmembrane region" description="Helical" evidence="6">
    <location>
        <begin position="214"/>
        <end position="233"/>
    </location>
</feature>
<feature type="transmembrane region" description="Helical" evidence="6">
    <location>
        <begin position="54"/>
        <end position="79"/>
    </location>
</feature>
<reference evidence="8 9" key="1">
    <citation type="submission" date="2009-01" db="EMBL/GenBank/DDBJ databases">
        <authorList>
            <person name="Qin X."/>
            <person name="Bachman B."/>
            <person name="Battles P."/>
            <person name="Bell A."/>
            <person name="Bess C."/>
            <person name="Bickham C."/>
            <person name="Chaboub L."/>
            <person name="Chen D."/>
            <person name="Coyle M."/>
            <person name="Deiros D.R."/>
            <person name="Dinh H."/>
            <person name="Forbes L."/>
            <person name="Fowler G."/>
            <person name="Francisco L."/>
            <person name="Fu Q."/>
            <person name="Gubbala S."/>
            <person name="Hale W."/>
            <person name="Han Y."/>
            <person name="Hemphill L."/>
            <person name="Highlander S.K."/>
            <person name="Hirani K."/>
            <person name="Hogues M."/>
            <person name="Jackson L."/>
            <person name="Jakkamsetti A."/>
            <person name="Javaid M."/>
            <person name="Jiang H."/>
            <person name="Korchina V."/>
            <person name="Kovar C."/>
            <person name="Lara F."/>
            <person name="Lee S."/>
            <person name="Mata R."/>
            <person name="Mathew T."/>
            <person name="Moen C."/>
            <person name="Morales K."/>
            <person name="Munidasa M."/>
            <person name="Nazareth L."/>
            <person name="Ngo R."/>
            <person name="Nguyen L."/>
            <person name="Okwuonu G."/>
            <person name="Ongeri F."/>
            <person name="Patil S."/>
            <person name="Petrosino J."/>
            <person name="Pham C."/>
            <person name="Pham P."/>
            <person name="Pu L.-L."/>
            <person name="Puazo M."/>
            <person name="Raj R."/>
            <person name="Reid J."/>
            <person name="Rouhana J."/>
            <person name="Saada N."/>
            <person name="Shang Y."/>
            <person name="Simmons D."/>
            <person name="Thornton R."/>
            <person name="Warren J."/>
            <person name="Weissenberger G."/>
            <person name="Zhang J."/>
            <person name="Zhang L."/>
            <person name="Zhou C."/>
            <person name="Zhu D."/>
            <person name="Muzny D."/>
            <person name="Worley K."/>
            <person name="Gibbs R."/>
        </authorList>
    </citation>
    <scope>NUCLEOTIDE SEQUENCE [LARGE SCALE GENOMIC DNA]</scope>
    <source>
        <strain evidence="8 9">DSM 15436</strain>
    </source>
</reference>
<feature type="transmembrane region" description="Helical" evidence="6">
    <location>
        <begin position="328"/>
        <end position="344"/>
    </location>
</feature>
<dbReference type="PROSITE" id="PS50850">
    <property type="entry name" value="MFS"/>
    <property type="match status" value="1"/>
</dbReference>
<feature type="transmembrane region" description="Helical" evidence="6">
    <location>
        <begin position="118"/>
        <end position="139"/>
    </location>
</feature>
<gene>
    <name evidence="8" type="ORF">HMPREF0044_0903</name>
</gene>
<feature type="transmembrane region" description="Helical" evidence="6">
    <location>
        <begin position="303"/>
        <end position="321"/>
    </location>
</feature>
<comment type="subcellular location">
    <subcellularLocation>
        <location evidence="1">Cell membrane</location>
        <topology evidence="1">Multi-pass membrane protein</topology>
    </subcellularLocation>
</comment>
<dbReference type="InterPro" id="IPR011701">
    <property type="entry name" value="MFS"/>
</dbReference>
<evidence type="ECO:0000313" key="9">
    <source>
        <dbReference type="Proteomes" id="UP000010301"/>
    </source>
</evidence>
<evidence type="ECO:0000256" key="6">
    <source>
        <dbReference type="SAM" id="Phobius"/>
    </source>
</evidence>
<evidence type="ECO:0000256" key="1">
    <source>
        <dbReference type="ARBA" id="ARBA00004651"/>
    </source>
</evidence>
<feature type="domain" description="Major facilitator superfamily (MFS) profile" evidence="7">
    <location>
        <begin position="53"/>
        <end position="439"/>
    </location>
</feature>
<dbReference type="PANTHER" id="PTHR23513:SF6">
    <property type="entry name" value="MAJOR FACILITATOR SUPERFAMILY ASSOCIATED DOMAIN-CONTAINING PROTEIN"/>
    <property type="match status" value="1"/>
</dbReference>
<dbReference type="STRING" id="525245.HMPREF0044_0903"/>
<name>C0W025_9ACTO</name>
<feature type="transmembrane region" description="Helical" evidence="6">
    <location>
        <begin position="350"/>
        <end position="370"/>
    </location>
</feature>
<comment type="caution">
    <text evidence="8">The sequence shown here is derived from an EMBL/GenBank/DDBJ whole genome shotgun (WGS) entry which is preliminary data.</text>
</comment>
<feature type="transmembrane region" description="Helical" evidence="6">
    <location>
        <begin position="382"/>
        <end position="405"/>
    </location>
</feature>
<protein>
    <submittedName>
        <fullName evidence="8">Transporter, major facilitator family protein</fullName>
    </submittedName>
</protein>
<dbReference type="SUPFAM" id="SSF103473">
    <property type="entry name" value="MFS general substrate transporter"/>
    <property type="match status" value="1"/>
</dbReference>
<feature type="transmembrane region" description="Helical" evidence="6">
    <location>
        <begin position="85"/>
        <end position="106"/>
    </location>
</feature>
<keyword evidence="2" id="KW-1003">Cell membrane</keyword>
<dbReference type="Gene3D" id="1.20.1250.20">
    <property type="entry name" value="MFS general substrate transporter like domains"/>
    <property type="match status" value="1"/>
</dbReference>
<feature type="transmembrane region" description="Helical" evidence="6">
    <location>
        <begin position="264"/>
        <end position="283"/>
    </location>
</feature>
<keyword evidence="4 6" id="KW-1133">Transmembrane helix</keyword>
<evidence type="ECO:0000259" key="7">
    <source>
        <dbReference type="PROSITE" id="PS50850"/>
    </source>
</evidence>
<feature type="transmembrane region" description="Helical" evidence="6">
    <location>
        <begin position="417"/>
        <end position="436"/>
    </location>
</feature>
<sequence>MHEKVDNLVATEETVDKARTLPEHEHAVGVKSPAEFEEKLGDESFALGNWKRNIALFLSGQAISMFGSAVVQFAVMWYLTLETKSASIVALYAIFAFVPQGIISLFGGTLADRVNRKLLIIIPDIVIATATLILAIIMASGRRDLWIIMLVVTVRSIGAGFQQPAVSALIPSIVPSEHLLRVNGINGTMQSIIGLAAPAMGGLIYGLSGIGATLWVDVVTAIIGVVLLTFIPLNANPVEREQASFLKELTEGVLYTARHQFLRWLMTVYAVVFVLIVAPSFLVPLLVTERFGESVTNLTIVEMVFHVGMIFGGLLIATVLAKGHRMKMLLTASIVFGFLAVFIATATSVWMIFALMLVTGLFVPIFGGPSTTELQERTEAEYMGRVMSQVSIIFTLGMPFGMAIFGPLSEAFGVAEVIGWTGVITIGFVLLAFFAAKTGRAALAQKPTVSTEN</sequence>
<dbReference type="OrthoDB" id="69054at2"/>
<dbReference type="GO" id="GO:0022857">
    <property type="term" value="F:transmembrane transporter activity"/>
    <property type="evidence" value="ECO:0007669"/>
    <property type="project" value="InterPro"/>
</dbReference>
<dbReference type="InterPro" id="IPR020846">
    <property type="entry name" value="MFS_dom"/>
</dbReference>
<dbReference type="CDD" id="cd06173">
    <property type="entry name" value="MFS_MefA_like"/>
    <property type="match status" value="1"/>
</dbReference>
<evidence type="ECO:0000256" key="5">
    <source>
        <dbReference type="ARBA" id="ARBA00023136"/>
    </source>
</evidence>
<dbReference type="eggNOG" id="COG2814">
    <property type="taxonomic scope" value="Bacteria"/>
</dbReference>
<dbReference type="HOGENOM" id="CLU_034180_16_0_11"/>
<dbReference type="PANTHER" id="PTHR23513">
    <property type="entry name" value="INTEGRAL MEMBRANE EFFLUX PROTEIN-RELATED"/>
    <property type="match status" value="1"/>
</dbReference>
<evidence type="ECO:0000313" key="8">
    <source>
        <dbReference type="EMBL" id="EEH63884.1"/>
    </source>
</evidence>
<dbReference type="InterPro" id="IPR036259">
    <property type="entry name" value="MFS_trans_sf"/>
</dbReference>
<proteinExistence type="predicted"/>
<dbReference type="EMBL" id="ACFG01000030">
    <property type="protein sequence ID" value="EEH63884.1"/>
    <property type="molecule type" value="Genomic_DNA"/>
</dbReference>
<accession>C0W025</accession>
<keyword evidence="5 6" id="KW-0472">Membrane</keyword>
<dbReference type="GO" id="GO:0005886">
    <property type="term" value="C:plasma membrane"/>
    <property type="evidence" value="ECO:0007669"/>
    <property type="project" value="UniProtKB-SubCell"/>
</dbReference>